<protein>
    <submittedName>
        <fullName evidence="3">Uncharacterized protein</fullName>
    </submittedName>
</protein>
<evidence type="ECO:0000313" key="5">
    <source>
        <dbReference type="EMBL" id="EBT8569452.1"/>
    </source>
</evidence>
<dbReference type="AlphaFoldDB" id="A0A5Z2EUL7"/>
<feature type="transmembrane region" description="Helical" evidence="2">
    <location>
        <begin position="20"/>
        <end position="53"/>
    </location>
</feature>
<dbReference type="EMBL" id="AAGSLN010000010">
    <property type="protein sequence ID" value="EBR4979980.1"/>
    <property type="molecule type" value="Genomic_DNA"/>
</dbReference>
<keyword evidence="2" id="KW-1133">Transmembrane helix</keyword>
<name>A0A5Z2EUL7_SALER</name>
<evidence type="ECO:0000256" key="1">
    <source>
        <dbReference type="SAM" id="MobiDB-lite"/>
    </source>
</evidence>
<keyword evidence="2" id="KW-0812">Transmembrane</keyword>
<sequence length="94" mass="10243">MPDLMAEIEYISALLHGEHGGVVLVILFLGFIFGVISMSILVISVIKCIFGAYQLLKRVVFRSRDSAFRTDAGTGRKMRNAGRGSTPGRDNAGR</sequence>
<dbReference type="EMBL" id="AAGORQ010000001">
    <property type="protein sequence ID" value="EBQ3442692.1"/>
    <property type="molecule type" value="Genomic_DNA"/>
</dbReference>
<proteinExistence type="predicted"/>
<reference evidence="4" key="2">
    <citation type="submission" date="2018-07" db="EMBL/GenBank/DDBJ databases">
        <authorList>
            <consortium name="PulseNet: The National Subtyping Network for Foodborne Disease Surveillance"/>
            <person name="Tarr C.L."/>
            <person name="Trees E."/>
            <person name="Katz L.S."/>
            <person name="Carleton-Romer H.A."/>
            <person name="Stroika S."/>
            <person name="Kucerova Z."/>
            <person name="Roache K.F."/>
            <person name="Sabol A.L."/>
            <person name="Besser J."/>
            <person name="Gerner-Smidt P."/>
        </authorList>
    </citation>
    <scope>NUCLEOTIDE SEQUENCE</scope>
    <source>
        <strain evidence="4">PNUSAS010646</strain>
        <strain evidence="5">PNUSAS024340</strain>
    </source>
</reference>
<dbReference type="EMBL" id="AAHADA010000026">
    <property type="protein sequence ID" value="EBT8569452.1"/>
    <property type="molecule type" value="Genomic_DNA"/>
</dbReference>
<comment type="caution">
    <text evidence="3">The sequence shown here is derived from an EMBL/GenBank/DDBJ whole genome shotgun (WGS) entry which is preliminary data.</text>
</comment>
<evidence type="ECO:0000313" key="3">
    <source>
        <dbReference type="EMBL" id="EBQ3442692.1"/>
    </source>
</evidence>
<accession>A0A5Z2EUL7</accession>
<gene>
    <name evidence="3" type="ORF">A6808_02785</name>
    <name evidence="4" type="ORF">B6T46_13785</name>
    <name evidence="5" type="ORF">CQC16_18885</name>
</gene>
<reference evidence="3" key="1">
    <citation type="submission" date="2018-07" db="EMBL/GenBank/DDBJ databases">
        <authorList>
            <consortium name="GenomeTrakr network: Whole genome sequencing for foodborne pathogen traceback"/>
        </authorList>
    </citation>
    <scope>NUCLEOTIDE SEQUENCE</scope>
    <source>
        <strain evidence="3">CFSAN039231</strain>
    </source>
</reference>
<organism evidence="3">
    <name type="scientific">Salmonella enterica</name>
    <name type="common">Salmonella choleraesuis</name>
    <dbReference type="NCBI Taxonomy" id="28901"/>
    <lineage>
        <taxon>Bacteria</taxon>
        <taxon>Pseudomonadati</taxon>
        <taxon>Pseudomonadota</taxon>
        <taxon>Gammaproteobacteria</taxon>
        <taxon>Enterobacterales</taxon>
        <taxon>Enterobacteriaceae</taxon>
        <taxon>Salmonella</taxon>
    </lineage>
</organism>
<feature type="region of interest" description="Disordered" evidence="1">
    <location>
        <begin position="72"/>
        <end position="94"/>
    </location>
</feature>
<evidence type="ECO:0000313" key="4">
    <source>
        <dbReference type="EMBL" id="EBR4979980.1"/>
    </source>
</evidence>
<keyword evidence="2" id="KW-0472">Membrane</keyword>
<evidence type="ECO:0000256" key="2">
    <source>
        <dbReference type="SAM" id="Phobius"/>
    </source>
</evidence>